<evidence type="ECO:0000256" key="8">
    <source>
        <dbReference type="ARBA" id="ARBA00022840"/>
    </source>
</evidence>
<comment type="similarity">
    <text evidence="2">Belongs to the HPPK family.</text>
</comment>
<reference evidence="15" key="1">
    <citation type="submission" date="2016-11" db="EMBL/GenBank/DDBJ databases">
        <authorList>
            <person name="Varghese N."/>
            <person name="Submissions S."/>
        </authorList>
    </citation>
    <scope>NUCLEOTIDE SEQUENCE [LARGE SCALE GENOMIC DNA]</scope>
    <source>
        <strain evidence="15">DSM 29440</strain>
    </source>
</reference>
<dbReference type="GO" id="GO:0046656">
    <property type="term" value="P:folic acid biosynthetic process"/>
    <property type="evidence" value="ECO:0007669"/>
    <property type="project" value="UniProtKB-KW"/>
</dbReference>
<dbReference type="GO" id="GO:0046654">
    <property type="term" value="P:tetrahydrofolate biosynthetic process"/>
    <property type="evidence" value="ECO:0007669"/>
    <property type="project" value="UniProtKB-UniPathway"/>
</dbReference>
<dbReference type="CDD" id="cd00483">
    <property type="entry name" value="HPPK"/>
    <property type="match status" value="1"/>
</dbReference>
<dbReference type="GO" id="GO:0005524">
    <property type="term" value="F:ATP binding"/>
    <property type="evidence" value="ECO:0007669"/>
    <property type="project" value="UniProtKB-KW"/>
</dbReference>
<dbReference type="EMBL" id="FSRL01000002">
    <property type="protein sequence ID" value="SIO33148.1"/>
    <property type="molecule type" value="Genomic_DNA"/>
</dbReference>
<keyword evidence="8" id="KW-0067">ATP-binding</keyword>
<keyword evidence="6" id="KW-0547">Nucleotide-binding</keyword>
<proteinExistence type="inferred from homology"/>
<protein>
    <recommendedName>
        <fullName evidence="4">2-amino-4-hydroxy-6-hydroxymethyldihydropteridine pyrophosphokinase</fullName>
        <ecNumber evidence="3">2.7.6.3</ecNumber>
    </recommendedName>
    <alternativeName>
        <fullName evidence="11">6-hydroxymethyl-7,8-dihydropterin pyrophosphokinase</fullName>
    </alternativeName>
    <alternativeName>
        <fullName evidence="12">7,8-dihydro-6-hydroxymethylpterin-pyrophosphokinase</fullName>
    </alternativeName>
</protein>
<dbReference type="GO" id="GO:0003848">
    <property type="term" value="F:2-amino-4-hydroxy-6-hydroxymethyldihydropteridine diphosphokinase activity"/>
    <property type="evidence" value="ECO:0007669"/>
    <property type="project" value="UniProtKB-EC"/>
</dbReference>
<evidence type="ECO:0000313" key="15">
    <source>
        <dbReference type="Proteomes" id="UP000184932"/>
    </source>
</evidence>
<organism evidence="14 15">
    <name type="scientific">Vannielia litorea</name>
    <dbReference type="NCBI Taxonomy" id="1217970"/>
    <lineage>
        <taxon>Bacteria</taxon>
        <taxon>Pseudomonadati</taxon>
        <taxon>Pseudomonadota</taxon>
        <taxon>Alphaproteobacteria</taxon>
        <taxon>Rhodobacterales</taxon>
        <taxon>Paracoccaceae</taxon>
        <taxon>Vannielia</taxon>
    </lineage>
</organism>
<dbReference type="GO" id="GO:0016301">
    <property type="term" value="F:kinase activity"/>
    <property type="evidence" value="ECO:0007669"/>
    <property type="project" value="UniProtKB-KW"/>
</dbReference>
<evidence type="ECO:0000256" key="7">
    <source>
        <dbReference type="ARBA" id="ARBA00022777"/>
    </source>
</evidence>
<evidence type="ECO:0000256" key="10">
    <source>
        <dbReference type="ARBA" id="ARBA00029409"/>
    </source>
</evidence>
<name>A0A1N6IM81_9RHOB</name>
<evidence type="ECO:0000256" key="9">
    <source>
        <dbReference type="ARBA" id="ARBA00022909"/>
    </source>
</evidence>
<keyword evidence="15" id="KW-1185">Reference proteome</keyword>
<dbReference type="Pfam" id="PF01288">
    <property type="entry name" value="HPPK"/>
    <property type="match status" value="1"/>
</dbReference>
<dbReference type="EC" id="2.7.6.3" evidence="3"/>
<dbReference type="Gene3D" id="3.30.70.560">
    <property type="entry name" value="7,8-Dihydro-6-hydroxymethylpterin-pyrophosphokinase HPPK"/>
    <property type="match status" value="1"/>
</dbReference>
<evidence type="ECO:0000256" key="1">
    <source>
        <dbReference type="ARBA" id="ARBA00005051"/>
    </source>
</evidence>
<evidence type="ECO:0000256" key="3">
    <source>
        <dbReference type="ARBA" id="ARBA00013253"/>
    </source>
</evidence>
<dbReference type="STRING" id="1217970.SAMN05444002_4070"/>
<accession>A0A1N6IM81</accession>
<keyword evidence="7 14" id="KW-0418">Kinase</keyword>
<evidence type="ECO:0000256" key="2">
    <source>
        <dbReference type="ARBA" id="ARBA00005810"/>
    </source>
</evidence>
<dbReference type="SUPFAM" id="SSF55083">
    <property type="entry name" value="6-hydroxymethyl-7,8-dihydropterin pyrophosphokinase, HPPK"/>
    <property type="match status" value="1"/>
</dbReference>
<dbReference type="PANTHER" id="PTHR43071">
    <property type="entry name" value="2-AMINO-4-HYDROXY-6-HYDROXYMETHYLDIHYDROPTERIDINE PYROPHOSPHOKINASE"/>
    <property type="match status" value="1"/>
</dbReference>
<dbReference type="InterPro" id="IPR035907">
    <property type="entry name" value="Hppk_sf"/>
</dbReference>
<dbReference type="RefSeq" id="WP_074258202.1">
    <property type="nucleotide sequence ID" value="NZ_FSRL01000002.1"/>
</dbReference>
<dbReference type="UniPathway" id="UPA00077">
    <property type="reaction ID" value="UER00155"/>
</dbReference>
<evidence type="ECO:0000256" key="5">
    <source>
        <dbReference type="ARBA" id="ARBA00022679"/>
    </source>
</evidence>
<feature type="domain" description="7,8-dihydro-6-hydroxymethylpterin-pyrophosphokinase" evidence="13">
    <location>
        <begin position="92"/>
        <end position="103"/>
    </location>
</feature>
<dbReference type="InterPro" id="IPR000550">
    <property type="entry name" value="Hppk"/>
</dbReference>
<evidence type="ECO:0000256" key="12">
    <source>
        <dbReference type="ARBA" id="ARBA00033413"/>
    </source>
</evidence>
<dbReference type="PANTHER" id="PTHR43071:SF1">
    <property type="entry name" value="2-AMINO-4-HYDROXY-6-HYDROXYMETHYLDIHYDROPTERIDINE PYROPHOSPHOKINASE"/>
    <property type="match status" value="1"/>
</dbReference>
<evidence type="ECO:0000259" key="13">
    <source>
        <dbReference type="PROSITE" id="PS00794"/>
    </source>
</evidence>
<evidence type="ECO:0000256" key="4">
    <source>
        <dbReference type="ARBA" id="ARBA00016218"/>
    </source>
</evidence>
<gene>
    <name evidence="14" type="ORF">SAMN05444002_4070</name>
</gene>
<dbReference type="OrthoDB" id="9808041at2"/>
<dbReference type="AlphaFoldDB" id="A0A1N6IM81"/>
<comment type="function">
    <text evidence="10">Catalyzes the transfer of pyrophosphate from adenosine triphosphate (ATP) to 6-hydroxymethyl-7,8-dihydropterin, an enzymatic step in folate biosynthesis pathway.</text>
</comment>
<evidence type="ECO:0000256" key="6">
    <source>
        <dbReference type="ARBA" id="ARBA00022741"/>
    </source>
</evidence>
<dbReference type="PROSITE" id="PS00794">
    <property type="entry name" value="HPPK"/>
    <property type="match status" value="1"/>
</dbReference>
<evidence type="ECO:0000313" key="14">
    <source>
        <dbReference type="EMBL" id="SIO33148.1"/>
    </source>
</evidence>
<dbReference type="Proteomes" id="UP000184932">
    <property type="component" value="Unassembled WGS sequence"/>
</dbReference>
<evidence type="ECO:0000256" key="11">
    <source>
        <dbReference type="ARBA" id="ARBA00029766"/>
    </source>
</evidence>
<keyword evidence="9" id="KW-0289">Folate biosynthesis</keyword>
<comment type="pathway">
    <text evidence="1">Cofactor biosynthesis; tetrahydrofolate biosynthesis; 2-amino-4-hydroxy-6-hydroxymethyl-7,8-dihydropteridine diphosphate from 7,8-dihydroneopterin triphosphate: step 4/4.</text>
</comment>
<keyword evidence="5" id="KW-0808">Transferase</keyword>
<dbReference type="NCBIfam" id="TIGR01498">
    <property type="entry name" value="folK"/>
    <property type="match status" value="1"/>
</dbReference>
<sequence length="187" mass="19897">MVTKALFAVGSNAASPAGSPSLTILSSFSAANNDSFAVLAKSRLFETPAFPPGNGPAFVNAAVVAETTLSPEACLAHLHAIEAAHGRERSVRWGPRTLDLDLIGWGDAVRPDRPTWRRWARLSPESAARETPEELILPHPRLAERAFVLVPLLDVAPDWVHPVTGLTVAEMAAALAESARAEVKPLS</sequence>